<organism evidence="1 2">
    <name type="scientific">Terriglobus saanensis (strain ATCC BAA-1853 / DSM 23119 / SP1PR4)</name>
    <dbReference type="NCBI Taxonomy" id="401053"/>
    <lineage>
        <taxon>Bacteria</taxon>
        <taxon>Pseudomonadati</taxon>
        <taxon>Acidobacteriota</taxon>
        <taxon>Terriglobia</taxon>
        <taxon>Terriglobales</taxon>
        <taxon>Acidobacteriaceae</taxon>
        <taxon>Terriglobus</taxon>
    </lineage>
</organism>
<dbReference type="AlphaFoldDB" id="E8V293"/>
<dbReference type="STRING" id="401053.AciPR4_0391"/>
<evidence type="ECO:0000313" key="1">
    <source>
        <dbReference type="EMBL" id="ADV81226.1"/>
    </source>
</evidence>
<name>E8V293_TERSS</name>
<protein>
    <submittedName>
        <fullName evidence="1">Uncharacterized protein</fullName>
    </submittedName>
</protein>
<dbReference type="HOGENOM" id="CLU_1554549_0_0_0"/>
<evidence type="ECO:0000313" key="2">
    <source>
        <dbReference type="Proteomes" id="UP000006844"/>
    </source>
</evidence>
<reference evidence="1 2" key="1">
    <citation type="journal article" date="2012" name="Stand. Genomic Sci.">
        <title>Complete genome sequence of Terriglobus saanensis type strain SP1PR4(T), an Acidobacteria from tundra soil.</title>
        <authorList>
            <person name="Rawat S.R."/>
            <person name="Mannisto M.K."/>
            <person name="Starovoytov V."/>
            <person name="Goodwin L."/>
            <person name="Nolan M."/>
            <person name="Hauser L."/>
            <person name="Land M."/>
            <person name="Davenport K.W."/>
            <person name="Woyke T."/>
            <person name="Haggblom M.M."/>
        </authorList>
    </citation>
    <scope>NUCLEOTIDE SEQUENCE</scope>
    <source>
        <strain evidence="2">ATCC BAA-1853 / DSM 23119 / SP1PR4</strain>
    </source>
</reference>
<accession>E8V293</accession>
<keyword evidence="2" id="KW-1185">Reference proteome</keyword>
<dbReference type="eggNOG" id="ENOG5033MIX">
    <property type="taxonomic scope" value="Bacteria"/>
</dbReference>
<sequence length="188" mass="21664">MSENPDMGHPVSRLTSTIRYPSGMSWQEIAQQMNECEYLYLRWIGEPRELQLRLVIEEAGDFGRVSKTHTDEPAIQALFAGATAIESNESCRLFEVIYDYPVSYTVVNETYGKYPKEPEKFEGKFFRIFSWSYLLELTKKTSYAADDHPGPGPLQHHSIACLNHVIEVITTKEPEMRILRRPEPPVVH</sequence>
<proteinExistence type="predicted"/>
<dbReference type="EMBL" id="CP002467">
    <property type="protein sequence ID" value="ADV81226.1"/>
    <property type="molecule type" value="Genomic_DNA"/>
</dbReference>
<gene>
    <name evidence="1" type="ordered locus">AciPR4_0391</name>
</gene>
<dbReference type="Proteomes" id="UP000006844">
    <property type="component" value="Chromosome"/>
</dbReference>
<dbReference type="KEGG" id="tsa:AciPR4_0391"/>